<dbReference type="EMBL" id="JBHSOA010000042">
    <property type="protein sequence ID" value="MFC5853853.1"/>
    <property type="molecule type" value="Genomic_DNA"/>
</dbReference>
<gene>
    <name evidence="2" type="ORF">ACFPZI_19200</name>
</gene>
<evidence type="ECO:0000256" key="1">
    <source>
        <dbReference type="SAM" id="MobiDB-lite"/>
    </source>
</evidence>
<protein>
    <recommendedName>
        <fullName evidence="4">N-acetyltransferase</fullName>
    </recommendedName>
</protein>
<dbReference type="RefSeq" id="WP_381364496.1">
    <property type="nucleotide sequence ID" value="NZ_JBHSOA010000042.1"/>
</dbReference>
<sequence length="235" mass="24993">MGESHPLLTFFMDAADNCFPPVDGRVTVLPPLPGGLECSVAFTGHAVVATAMTDQAVHAQGPDGFGESLSADFLRHLAGPTGWIGVIDATLTARGTGGLPRLAELTDADDHPRVRHARWLRTNVQVYGDERGLITLADGLAGRRELSIELHRAQDSSRGHGRSLLSDALSLVPEGEPVFAAVSPGNARSLRAFLTCGFTPIGSEVLLRPERRQPALATGTVRQPHHFSCRPGVSE</sequence>
<comment type="caution">
    <text evidence="2">The sequence shown here is derived from an EMBL/GenBank/DDBJ whole genome shotgun (WGS) entry which is preliminary data.</text>
</comment>
<dbReference type="Proteomes" id="UP001596180">
    <property type="component" value="Unassembled WGS sequence"/>
</dbReference>
<organism evidence="2 3">
    <name type="scientific">Streptomyces chlorus</name>
    <dbReference type="NCBI Taxonomy" id="887452"/>
    <lineage>
        <taxon>Bacteria</taxon>
        <taxon>Bacillati</taxon>
        <taxon>Actinomycetota</taxon>
        <taxon>Actinomycetes</taxon>
        <taxon>Kitasatosporales</taxon>
        <taxon>Streptomycetaceae</taxon>
        <taxon>Streptomyces</taxon>
    </lineage>
</organism>
<reference evidence="3" key="1">
    <citation type="journal article" date="2019" name="Int. J. Syst. Evol. Microbiol.">
        <title>The Global Catalogue of Microorganisms (GCM) 10K type strain sequencing project: providing services to taxonomists for standard genome sequencing and annotation.</title>
        <authorList>
            <consortium name="The Broad Institute Genomics Platform"/>
            <consortium name="The Broad Institute Genome Sequencing Center for Infectious Disease"/>
            <person name="Wu L."/>
            <person name="Ma J."/>
        </authorList>
    </citation>
    <scope>NUCLEOTIDE SEQUENCE [LARGE SCALE GENOMIC DNA]</scope>
    <source>
        <strain evidence="3">JCM 10411</strain>
    </source>
</reference>
<accession>A0ABW1DYX8</accession>
<evidence type="ECO:0000313" key="2">
    <source>
        <dbReference type="EMBL" id="MFC5853853.1"/>
    </source>
</evidence>
<evidence type="ECO:0000313" key="3">
    <source>
        <dbReference type="Proteomes" id="UP001596180"/>
    </source>
</evidence>
<keyword evidence="3" id="KW-1185">Reference proteome</keyword>
<proteinExistence type="predicted"/>
<name>A0ABW1DYX8_9ACTN</name>
<feature type="region of interest" description="Disordered" evidence="1">
    <location>
        <begin position="216"/>
        <end position="235"/>
    </location>
</feature>
<evidence type="ECO:0008006" key="4">
    <source>
        <dbReference type="Google" id="ProtNLM"/>
    </source>
</evidence>